<evidence type="ECO:0000259" key="2">
    <source>
        <dbReference type="Pfam" id="PF12552"/>
    </source>
</evidence>
<dbReference type="Pfam" id="PF12552">
    <property type="entry name" value="DUF3741"/>
    <property type="match status" value="1"/>
</dbReference>
<dbReference type="Proteomes" id="UP001642360">
    <property type="component" value="Unassembled WGS sequence"/>
</dbReference>
<feature type="domain" description="DUF4378" evidence="3">
    <location>
        <begin position="770"/>
        <end position="911"/>
    </location>
</feature>
<dbReference type="PANTHER" id="PTHR47212:SF2">
    <property type="entry name" value="DUF3741 DOMAIN-CONTAINING PROTEIN"/>
    <property type="match status" value="1"/>
</dbReference>
<accession>A0ABC8U3F0</accession>
<proteinExistence type="predicted"/>
<evidence type="ECO:0008006" key="6">
    <source>
        <dbReference type="Google" id="ProtNLM"/>
    </source>
</evidence>
<feature type="region of interest" description="Disordered" evidence="1">
    <location>
        <begin position="330"/>
        <end position="349"/>
    </location>
</feature>
<gene>
    <name evidence="4" type="ORF">ILEXP_LOCUS44606</name>
</gene>
<organism evidence="4 5">
    <name type="scientific">Ilex paraguariensis</name>
    <name type="common">yerba mate</name>
    <dbReference type="NCBI Taxonomy" id="185542"/>
    <lineage>
        <taxon>Eukaryota</taxon>
        <taxon>Viridiplantae</taxon>
        <taxon>Streptophyta</taxon>
        <taxon>Embryophyta</taxon>
        <taxon>Tracheophyta</taxon>
        <taxon>Spermatophyta</taxon>
        <taxon>Magnoliopsida</taxon>
        <taxon>eudicotyledons</taxon>
        <taxon>Gunneridae</taxon>
        <taxon>Pentapetalae</taxon>
        <taxon>asterids</taxon>
        <taxon>campanulids</taxon>
        <taxon>Aquifoliales</taxon>
        <taxon>Aquifoliaceae</taxon>
        <taxon>Ilex</taxon>
    </lineage>
</organism>
<keyword evidence="5" id="KW-1185">Reference proteome</keyword>
<feature type="domain" description="DUF3741" evidence="2">
    <location>
        <begin position="221"/>
        <end position="266"/>
    </location>
</feature>
<evidence type="ECO:0000313" key="5">
    <source>
        <dbReference type="Proteomes" id="UP001642360"/>
    </source>
</evidence>
<name>A0ABC8U3F0_9AQUA</name>
<dbReference type="EMBL" id="CAUOFW020006467">
    <property type="protein sequence ID" value="CAK9174839.1"/>
    <property type="molecule type" value="Genomic_DNA"/>
</dbReference>
<reference evidence="4 5" key="1">
    <citation type="submission" date="2024-02" db="EMBL/GenBank/DDBJ databases">
        <authorList>
            <person name="Vignale AGUSTIN F."/>
            <person name="Sosa J E."/>
            <person name="Modenutti C."/>
        </authorList>
    </citation>
    <scope>NUCLEOTIDE SEQUENCE [LARGE SCALE GENOMIC DNA]</scope>
</reference>
<evidence type="ECO:0000256" key="1">
    <source>
        <dbReference type="SAM" id="MobiDB-lite"/>
    </source>
</evidence>
<dbReference type="InterPro" id="IPR025486">
    <property type="entry name" value="DUF4378"/>
</dbReference>
<dbReference type="AlphaFoldDB" id="A0ABC8U3F0"/>
<sequence length="926" mass="105658">METRSPKLPAIREKNQLSCMWGLLSIFYFRQDHHNQKWISNGRNANKHGIGAENSRSKVNVLTNSHEKCRCIDGRENIKTSVADDGERSVKKLIEEEMFIDKQIMCSELQHIQSKSGFFGHLAKNHKKASKTSQKAYRLPVGHLKDAASVEHQHHSHPRSEEMSLDKHMAALLEAFYNQIHQNNGRYDSGVQRGVTSANYDQQDVINWSLVGTSAETFIDRMFIDRKLHPKDESSHESKYEHLSDALEVLNSNRELFLKLLHDPNSVLVRRIQTLQYSQPEKEPSNSFQEYKIPESKISDVKQCERPVDIRQIRKRNVHNFFWKMIKSSSGYPSKGRDTPRPSSTMVDLKSAPKNMQNSEVVTCNCSSLLYHHSVRNKGQIIKPTYFSFREIKRKLKHAMGEKRKGKQMIPTYGTSPSANQVLKDNRQGIDQDSGRGRTVKIPTDVNREYRICKVRDMKSSIGHQQKEFDILLEAKKHLSERLRKVKCETFSSKQAPITMGRILLSPECDLLPALSPKKGWEYGSVSSEMRFSLCSLQLTSENSLQQKETKTSWSSPLRQKDICLPYADCGKHDYELHICEQKPNYLENIFPDTEIHKNIHSHRDDLSHSGYAKIVETKGITQLEDLSTLEVPSEPNSMHFTRTRQGTNAAKLHEENGYPECSTPYFSPEIWPVKSPFDGSSSSPLTIHQVEVVESSKDREDHPSPVSVLEPFLTDDVTSPTSPMLNLAAEPPVQLHIDFEEHSNEVSHLGPKMNLSACLEDQEFISARVRNVLQASCLNWEELSVTGDLSEQLLNPSLHNEAELFPDELSCDHKLLFDCIDEVVLEIHQRHFGCSPWMSFLNPKLGPVSLEGNVVEEVMEEVNWHLFTQTMSRTLDQIVGKDITKSGTWVDIRLDSEVIATKIADDVVEESIMDVVLEVQSRSLS</sequence>
<protein>
    <recommendedName>
        <fullName evidence="6">DUF4378 domain-containing protein</fullName>
    </recommendedName>
</protein>
<dbReference type="Pfam" id="PF14309">
    <property type="entry name" value="DUF4378"/>
    <property type="match status" value="1"/>
</dbReference>
<evidence type="ECO:0000259" key="3">
    <source>
        <dbReference type="Pfam" id="PF14309"/>
    </source>
</evidence>
<dbReference type="PANTHER" id="PTHR47212">
    <property type="entry name" value="ADHESIN-LIKE PROTEIN, PUTATIVE (DUF3741)-RELATED"/>
    <property type="match status" value="1"/>
</dbReference>
<dbReference type="InterPro" id="IPR022212">
    <property type="entry name" value="DUF3741"/>
</dbReference>
<evidence type="ECO:0000313" key="4">
    <source>
        <dbReference type="EMBL" id="CAK9174839.1"/>
    </source>
</evidence>
<comment type="caution">
    <text evidence="4">The sequence shown here is derived from an EMBL/GenBank/DDBJ whole genome shotgun (WGS) entry which is preliminary data.</text>
</comment>
<feature type="region of interest" description="Disordered" evidence="1">
    <location>
        <begin position="399"/>
        <end position="421"/>
    </location>
</feature>